<keyword evidence="3" id="KW-0804">Transcription</keyword>
<dbReference type="PANTHER" id="PTHR44688:SF16">
    <property type="entry name" value="DNA-BINDING TRANSCRIPTIONAL ACTIVATOR DEVR_DOSR"/>
    <property type="match status" value="1"/>
</dbReference>
<sequence>MTMKNEPKSNVDTSDNNLSSLNTANRNNNPDEVMIIGSAVYGPFPSDFFSSCLIDYSGKQFSCTHDHCKEQRNCFRNNLLKDRLDFHELNCHPEDRKIWCESAYPDILRFIDSESFVETPDYRFIFNHRYIRKDGSISQFMHEGSLTFDDAKRLPMLNLNVFFEIADIKSDETMILTLFRYNSDQGYQKVFTKVYVKKYNSILSQRELEIIKLCHEGLSSKMIADKLKLSIHTVKNHKRNCMEKTLTHNITELIHLCIQNHWL</sequence>
<dbReference type="CDD" id="cd06170">
    <property type="entry name" value="LuxR_C_like"/>
    <property type="match status" value="1"/>
</dbReference>
<gene>
    <name evidence="6" type="ORF">AQPE_1451</name>
</gene>
<dbReference type="InterPro" id="IPR036388">
    <property type="entry name" value="WH-like_DNA-bd_sf"/>
</dbReference>
<dbReference type="SUPFAM" id="SSF46894">
    <property type="entry name" value="C-terminal effector domain of the bipartite response regulators"/>
    <property type="match status" value="1"/>
</dbReference>
<dbReference type="InterPro" id="IPR000792">
    <property type="entry name" value="Tscrpt_reg_LuxR_C"/>
</dbReference>
<dbReference type="KEGG" id="anf:AQPE_1451"/>
<protein>
    <recommendedName>
        <fullName evidence="5">HTH luxR-type domain-containing protein</fullName>
    </recommendedName>
</protein>
<dbReference type="Pfam" id="PF00196">
    <property type="entry name" value="GerE"/>
    <property type="match status" value="1"/>
</dbReference>
<keyword evidence="1" id="KW-0805">Transcription regulation</keyword>
<dbReference type="GO" id="GO:0006355">
    <property type="term" value="P:regulation of DNA-templated transcription"/>
    <property type="evidence" value="ECO:0007669"/>
    <property type="project" value="InterPro"/>
</dbReference>
<organism evidence="6 7">
    <name type="scientific">Aquipluma nitroreducens</name>
    <dbReference type="NCBI Taxonomy" id="2010828"/>
    <lineage>
        <taxon>Bacteria</taxon>
        <taxon>Pseudomonadati</taxon>
        <taxon>Bacteroidota</taxon>
        <taxon>Bacteroidia</taxon>
        <taxon>Marinilabiliales</taxon>
        <taxon>Prolixibacteraceae</taxon>
        <taxon>Aquipluma</taxon>
    </lineage>
</organism>
<proteinExistence type="predicted"/>
<name>A0A5K7S6Y0_9BACT</name>
<evidence type="ECO:0000259" key="5">
    <source>
        <dbReference type="PROSITE" id="PS50043"/>
    </source>
</evidence>
<dbReference type="SMART" id="SM00421">
    <property type="entry name" value="HTH_LUXR"/>
    <property type="match status" value="1"/>
</dbReference>
<dbReference type="PANTHER" id="PTHR44688">
    <property type="entry name" value="DNA-BINDING TRANSCRIPTIONAL ACTIVATOR DEVR_DOSR"/>
    <property type="match status" value="1"/>
</dbReference>
<accession>A0A5K7S6Y0</accession>
<evidence type="ECO:0000313" key="6">
    <source>
        <dbReference type="EMBL" id="BBE17302.1"/>
    </source>
</evidence>
<dbReference type="Gene3D" id="1.10.10.10">
    <property type="entry name" value="Winged helix-like DNA-binding domain superfamily/Winged helix DNA-binding domain"/>
    <property type="match status" value="1"/>
</dbReference>
<keyword evidence="2" id="KW-0238">DNA-binding</keyword>
<dbReference type="PROSITE" id="PS50043">
    <property type="entry name" value="HTH_LUXR_2"/>
    <property type="match status" value="1"/>
</dbReference>
<evidence type="ECO:0000256" key="1">
    <source>
        <dbReference type="ARBA" id="ARBA00023015"/>
    </source>
</evidence>
<reference evidence="6" key="1">
    <citation type="journal article" date="2020" name="Int. J. Syst. Evol. Microbiol.">
        <title>Aquipluma nitroreducens gen. nov. sp. nov., a novel facultatively anaerobic bacterium isolated from a freshwater lake.</title>
        <authorList>
            <person name="Watanabe M."/>
            <person name="Kojima H."/>
            <person name="Fukui M."/>
        </authorList>
    </citation>
    <scope>NUCLEOTIDE SEQUENCE</scope>
    <source>
        <strain evidence="6">MeG22</strain>
    </source>
</reference>
<dbReference type="EMBL" id="AP018694">
    <property type="protein sequence ID" value="BBE17302.1"/>
    <property type="molecule type" value="Genomic_DNA"/>
</dbReference>
<feature type="domain" description="HTH luxR-type" evidence="5">
    <location>
        <begin position="196"/>
        <end position="261"/>
    </location>
</feature>
<dbReference type="GO" id="GO:0003677">
    <property type="term" value="F:DNA binding"/>
    <property type="evidence" value="ECO:0007669"/>
    <property type="project" value="UniProtKB-KW"/>
</dbReference>
<evidence type="ECO:0000313" key="7">
    <source>
        <dbReference type="Proteomes" id="UP001193389"/>
    </source>
</evidence>
<feature type="compositionally biased region" description="Polar residues" evidence="4">
    <location>
        <begin position="10"/>
        <end position="26"/>
    </location>
</feature>
<evidence type="ECO:0000256" key="2">
    <source>
        <dbReference type="ARBA" id="ARBA00023125"/>
    </source>
</evidence>
<dbReference type="Proteomes" id="UP001193389">
    <property type="component" value="Chromosome"/>
</dbReference>
<evidence type="ECO:0000256" key="4">
    <source>
        <dbReference type="SAM" id="MobiDB-lite"/>
    </source>
</evidence>
<evidence type="ECO:0000256" key="3">
    <source>
        <dbReference type="ARBA" id="ARBA00023163"/>
    </source>
</evidence>
<dbReference type="PRINTS" id="PR00038">
    <property type="entry name" value="HTHLUXR"/>
</dbReference>
<feature type="region of interest" description="Disordered" evidence="4">
    <location>
        <begin position="1"/>
        <end position="26"/>
    </location>
</feature>
<dbReference type="InterPro" id="IPR016032">
    <property type="entry name" value="Sig_transdc_resp-reg_C-effctor"/>
</dbReference>
<dbReference type="AlphaFoldDB" id="A0A5K7S6Y0"/>
<keyword evidence="7" id="KW-1185">Reference proteome</keyword>